<gene>
    <name evidence="2" type="ORF">B0I10_105148</name>
</gene>
<evidence type="ECO:0000256" key="1">
    <source>
        <dbReference type="SAM" id="SignalP"/>
    </source>
</evidence>
<dbReference type="OrthoDB" id="750023at2"/>
<feature type="chain" id="PRO_5016434641" evidence="1">
    <location>
        <begin position="21"/>
        <end position="205"/>
    </location>
</feature>
<proteinExistence type="predicted"/>
<reference evidence="2 3" key="1">
    <citation type="submission" date="2018-06" db="EMBL/GenBank/DDBJ databases">
        <title>Genomic Encyclopedia of Type Strains, Phase III (KMG-III): the genomes of soil and plant-associated and newly described type strains.</title>
        <authorList>
            <person name="Whitman W."/>
        </authorList>
    </citation>
    <scope>NUCLEOTIDE SEQUENCE [LARGE SCALE GENOMIC DNA]</scope>
    <source>
        <strain evidence="2 3">CGMCC 1.12504</strain>
    </source>
</reference>
<feature type="signal peptide" evidence="1">
    <location>
        <begin position="1"/>
        <end position="20"/>
    </location>
</feature>
<sequence>MKKITLLVAANLLVGSLALAAEKTTFSDFERNVAYSNYMDAEPIVFMERGIEFFVFLNGDFDFNTRPQDSQGSFFYRRGGTRGNTAVAVNYGVRIEHDSFGRVRRVGNTFINYDNRNRVSRIGTVYMRYNRFALSQIGGMQIVYNRRGMIIRTIGEVNFTRGNHGYAHNTYYGSSENYNNGYAYNDNSYYYYKADGTRALIEDKK</sequence>
<protein>
    <submittedName>
        <fullName evidence="2">Uncharacterized protein</fullName>
    </submittedName>
</protein>
<dbReference type="EMBL" id="QLSV01000005">
    <property type="protein sequence ID" value="RAR48539.1"/>
    <property type="molecule type" value="Genomic_DNA"/>
</dbReference>
<evidence type="ECO:0000313" key="2">
    <source>
        <dbReference type="EMBL" id="RAR48539.1"/>
    </source>
</evidence>
<keyword evidence="3" id="KW-1185">Reference proteome</keyword>
<name>A0A328X039_9FLAO</name>
<comment type="caution">
    <text evidence="2">The sequence shown here is derived from an EMBL/GenBank/DDBJ whole genome shotgun (WGS) entry which is preliminary data.</text>
</comment>
<dbReference type="Proteomes" id="UP000249518">
    <property type="component" value="Unassembled WGS sequence"/>
</dbReference>
<organism evidence="2 3">
    <name type="scientific">Flavobacterium lacus</name>
    <dbReference type="NCBI Taxonomy" id="1353778"/>
    <lineage>
        <taxon>Bacteria</taxon>
        <taxon>Pseudomonadati</taxon>
        <taxon>Bacteroidota</taxon>
        <taxon>Flavobacteriia</taxon>
        <taxon>Flavobacteriales</taxon>
        <taxon>Flavobacteriaceae</taxon>
        <taxon>Flavobacterium</taxon>
    </lineage>
</organism>
<dbReference type="AlphaFoldDB" id="A0A328X039"/>
<dbReference type="RefSeq" id="WP_112085727.1">
    <property type="nucleotide sequence ID" value="NZ_QLSV01000005.1"/>
</dbReference>
<keyword evidence="1" id="KW-0732">Signal</keyword>
<evidence type="ECO:0000313" key="3">
    <source>
        <dbReference type="Proteomes" id="UP000249518"/>
    </source>
</evidence>
<accession>A0A328X039</accession>